<evidence type="ECO:0000313" key="2">
    <source>
        <dbReference type="EMBL" id="KAA5805421.1"/>
    </source>
</evidence>
<dbReference type="RefSeq" id="WP_150022453.1">
    <property type="nucleotide sequence ID" value="NZ_VWOJ01000001.1"/>
</dbReference>
<keyword evidence="3" id="KW-1185">Reference proteome</keyword>
<organism evidence="2 3">
    <name type="scientific">Alkalicaulis satelles</name>
    <dbReference type="NCBI Taxonomy" id="2609175"/>
    <lineage>
        <taxon>Bacteria</taxon>
        <taxon>Pseudomonadati</taxon>
        <taxon>Pseudomonadota</taxon>
        <taxon>Alphaproteobacteria</taxon>
        <taxon>Maricaulales</taxon>
        <taxon>Maricaulaceae</taxon>
        <taxon>Alkalicaulis</taxon>
    </lineage>
</organism>
<feature type="region of interest" description="Disordered" evidence="1">
    <location>
        <begin position="1"/>
        <end position="29"/>
    </location>
</feature>
<accession>A0A5M6ZSW8</accession>
<evidence type="ECO:0000313" key="3">
    <source>
        <dbReference type="Proteomes" id="UP000325122"/>
    </source>
</evidence>
<dbReference type="Proteomes" id="UP000325122">
    <property type="component" value="Unassembled WGS sequence"/>
</dbReference>
<gene>
    <name evidence="2" type="ORF">F1654_05430</name>
</gene>
<name>A0A5M6ZSW8_9PROT</name>
<dbReference type="EMBL" id="VWOJ01000001">
    <property type="protein sequence ID" value="KAA5805421.1"/>
    <property type="molecule type" value="Genomic_DNA"/>
</dbReference>
<comment type="caution">
    <text evidence="2">The sequence shown here is derived from an EMBL/GenBank/DDBJ whole genome shotgun (WGS) entry which is preliminary data.</text>
</comment>
<sequence>MKRSAPGSERPGCAPAQSGKRSVDGSYDTSSADVTLELMDDNWRVLERYSAHSAELDVSTQERASGELRLTPHHSPGVGQVRAGGGVLRFEINC</sequence>
<evidence type="ECO:0000256" key="1">
    <source>
        <dbReference type="SAM" id="MobiDB-lite"/>
    </source>
</evidence>
<protein>
    <submittedName>
        <fullName evidence="2">Uncharacterized protein</fullName>
    </submittedName>
</protein>
<proteinExistence type="predicted"/>
<reference evidence="2 3" key="1">
    <citation type="submission" date="2019-09" db="EMBL/GenBank/DDBJ databases">
        <authorList>
            <person name="Kevbrin V."/>
            <person name="Grouzdev D.S."/>
        </authorList>
    </citation>
    <scope>NUCLEOTIDE SEQUENCE [LARGE SCALE GENOMIC DNA]</scope>
    <source>
        <strain evidence="2 3">G-192</strain>
    </source>
</reference>
<dbReference type="AlphaFoldDB" id="A0A5M6ZSW8"/>